<evidence type="ECO:0000313" key="1">
    <source>
        <dbReference type="EMBL" id="GHH09448.1"/>
    </source>
</evidence>
<keyword evidence="2" id="KW-1185">Reference proteome</keyword>
<dbReference type="Proteomes" id="UP000652430">
    <property type="component" value="Unassembled WGS sequence"/>
</dbReference>
<proteinExistence type="predicted"/>
<name>A0ABQ3L9M6_9SPHN</name>
<gene>
    <name evidence="1" type="ORF">GCM10008023_06140</name>
</gene>
<sequence>MSIAMDAATFALANDGVIYFDHYRQAGDADDTQSVYRALAKGKYVKGRGDRTYTFSDLTLTTNAVLDLTSCTVFRGSSGKYAVDLSAYHGELIGGDFVGQYRWARTTITAAAAIGAPSVTVADASKLQVGMYVVHASTFESYVEPNLITGIMGNVVSFDHPLRGAVSGGEAFHAGFPMIITKGGAVQGAMRNSYVRQCLFGVQTGAQGVAGGNTFTFFDGVRVSDYVGAAFIFADNSAGENVSNFLAAGGRTQTLSYTATAGQTRFAFPFEMTKRVWRWGTEPSIRATVNGTTLAVSSYTVDTATGEIVLSTPCAAGDAVVAMNIEVGAFGIMALGVTAIAASSIERMTAGLVITTVVGQFIEDAELGFIANVQTDTSGYAAALIRNSSSIHHRASDFLYSPKGVIYDGCTKCSLTGGFSTSQMPDADEFVVTSSKREIDIRTGSTGINVAWADWTSSTKTYASGALAVQTTAPVSLTPFGLSIGGVSTGRLALYGTTGNGLFQVSDDCQAVYLGGSGYNYFQATSPSATLRIGSVGSGGRMEFVVSGAVPYSIESNGRFIGPLPQATDNADAIAKGYAVGTWYKKPDGSHWERI</sequence>
<accession>A0ABQ3L9M6</accession>
<comment type="caution">
    <text evidence="1">The sequence shown here is derived from an EMBL/GenBank/DDBJ whole genome shotgun (WGS) entry which is preliminary data.</text>
</comment>
<organism evidence="1 2">
    <name type="scientific">Sphingomonas glacialis</name>
    <dbReference type="NCBI Taxonomy" id="658225"/>
    <lineage>
        <taxon>Bacteria</taxon>
        <taxon>Pseudomonadati</taxon>
        <taxon>Pseudomonadota</taxon>
        <taxon>Alphaproteobacteria</taxon>
        <taxon>Sphingomonadales</taxon>
        <taxon>Sphingomonadaceae</taxon>
        <taxon>Sphingomonas</taxon>
    </lineage>
</organism>
<evidence type="ECO:0000313" key="2">
    <source>
        <dbReference type="Proteomes" id="UP000652430"/>
    </source>
</evidence>
<reference evidence="2" key="1">
    <citation type="journal article" date="2019" name="Int. J. Syst. Evol. Microbiol.">
        <title>The Global Catalogue of Microorganisms (GCM) 10K type strain sequencing project: providing services to taxonomists for standard genome sequencing and annotation.</title>
        <authorList>
            <consortium name="The Broad Institute Genomics Platform"/>
            <consortium name="The Broad Institute Genome Sequencing Center for Infectious Disease"/>
            <person name="Wu L."/>
            <person name="Ma J."/>
        </authorList>
    </citation>
    <scope>NUCLEOTIDE SEQUENCE [LARGE SCALE GENOMIC DNA]</scope>
    <source>
        <strain evidence="2">CGMCC 1.8957</strain>
    </source>
</reference>
<dbReference type="RefSeq" id="WP_189675048.1">
    <property type="nucleotide sequence ID" value="NZ_BNAQ01000001.1"/>
</dbReference>
<protein>
    <submittedName>
        <fullName evidence="1">Uncharacterized protein</fullName>
    </submittedName>
</protein>
<dbReference type="EMBL" id="BNAQ01000001">
    <property type="protein sequence ID" value="GHH09448.1"/>
    <property type="molecule type" value="Genomic_DNA"/>
</dbReference>